<dbReference type="InterPro" id="IPR036047">
    <property type="entry name" value="F-box-like_dom_sf"/>
</dbReference>
<dbReference type="PANTHER" id="PTHR31672">
    <property type="entry name" value="BNACNNG10540D PROTEIN"/>
    <property type="match status" value="1"/>
</dbReference>
<dbReference type="Pfam" id="PF00646">
    <property type="entry name" value="F-box"/>
    <property type="match status" value="1"/>
</dbReference>
<gene>
    <name evidence="2" type="ORF">D0Y65_036341</name>
</gene>
<protein>
    <recommendedName>
        <fullName evidence="1">F-box domain-containing protein</fullName>
    </recommendedName>
</protein>
<keyword evidence="3" id="KW-1185">Reference proteome</keyword>
<evidence type="ECO:0000259" key="1">
    <source>
        <dbReference type="PROSITE" id="PS50181"/>
    </source>
</evidence>
<dbReference type="EMBL" id="QZWG01000013">
    <property type="protein sequence ID" value="RZB71910.1"/>
    <property type="molecule type" value="Genomic_DNA"/>
</dbReference>
<dbReference type="SUPFAM" id="SSF81383">
    <property type="entry name" value="F-box domain"/>
    <property type="match status" value="1"/>
</dbReference>
<dbReference type="Gene3D" id="1.20.1280.50">
    <property type="match status" value="1"/>
</dbReference>
<evidence type="ECO:0000313" key="3">
    <source>
        <dbReference type="Proteomes" id="UP000289340"/>
    </source>
</evidence>
<feature type="domain" description="F-box" evidence="1">
    <location>
        <begin position="14"/>
        <end position="55"/>
    </location>
</feature>
<organism evidence="2 3">
    <name type="scientific">Glycine soja</name>
    <name type="common">Wild soybean</name>
    <dbReference type="NCBI Taxonomy" id="3848"/>
    <lineage>
        <taxon>Eukaryota</taxon>
        <taxon>Viridiplantae</taxon>
        <taxon>Streptophyta</taxon>
        <taxon>Embryophyta</taxon>
        <taxon>Tracheophyta</taxon>
        <taxon>Spermatophyta</taxon>
        <taxon>Magnoliopsida</taxon>
        <taxon>eudicotyledons</taxon>
        <taxon>Gunneridae</taxon>
        <taxon>Pentapetalae</taxon>
        <taxon>rosids</taxon>
        <taxon>fabids</taxon>
        <taxon>Fabales</taxon>
        <taxon>Fabaceae</taxon>
        <taxon>Papilionoideae</taxon>
        <taxon>50 kb inversion clade</taxon>
        <taxon>NPAAA clade</taxon>
        <taxon>indigoferoid/millettioid clade</taxon>
        <taxon>Phaseoleae</taxon>
        <taxon>Glycine</taxon>
        <taxon>Glycine subgen. Soja</taxon>
    </lineage>
</organism>
<proteinExistence type="predicted"/>
<dbReference type="InterPro" id="IPR001810">
    <property type="entry name" value="F-box_dom"/>
</dbReference>
<dbReference type="PROSITE" id="PS50181">
    <property type="entry name" value="FBOX"/>
    <property type="match status" value="1"/>
</dbReference>
<name>A0A445HE74_GLYSO</name>
<dbReference type="SMART" id="SM00256">
    <property type="entry name" value="FBOX"/>
    <property type="match status" value="1"/>
</dbReference>
<evidence type="ECO:0000313" key="2">
    <source>
        <dbReference type="EMBL" id="RZB71910.1"/>
    </source>
</evidence>
<dbReference type="InterPro" id="IPR050796">
    <property type="entry name" value="SCF_F-box_component"/>
</dbReference>
<reference evidence="2 3" key="1">
    <citation type="submission" date="2018-09" db="EMBL/GenBank/DDBJ databases">
        <title>A high-quality reference genome of wild soybean provides a powerful tool to mine soybean genomes.</title>
        <authorList>
            <person name="Xie M."/>
            <person name="Chung C.Y.L."/>
            <person name="Li M.-W."/>
            <person name="Wong F.-L."/>
            <person name="Chan T.-F."/>
            <person name="Lam H.-M."/>
        </authorList>
    </citation>
    <scope>NUCLEOTIDE SEQUENCE [LARGE SCALE GENOMIC DNA]</scope>
    <source>
        <strain evidence="3">cv. W05</strain>
        <tissue evidence="2">Hypocotyl of etiolated seedlings</tissue>
    </source>
</reference>
<dbReference type="CDD" id="cd22157">
    <property type="entry name" value="F-box_AtFBW1-like"/>
    <property type="match status" value="1"/>
</dbReference>
<comment type="caution">
    <text evidence="2">The sequence shown here is derived from an EMBL/GenBank/DDBJ whole genome shotgun (WGS) entry which is preliminary data.</text>
</comment>
<accession>A0A445HE74</accession>
<dbReference type="PANTHER" id="PTHR31672:SF13">
    <property type="entry name" value="F-BOX PROTEIN CPR30-LIKE"/>
    <property type="match status" value="1"/>
</dbReference>
<dbReference type="AlphaFoldDB" id="A0A445HE74"/>
<sequence length="55" mass="6315">MQSQSSLGGERRTQNNVVYLPEELIIEILLRLPVKSLLRFKRVCNSWLSLISDGN</sequence>
<dbReference type="Proteomes" id="UP000289340">
    <property type="component" value="Chromosome 13"/>
</dbReference>